<accession>A0A090MYW9</accession>
<dbReference type="FunFam" id="3.40.50.2000:FF:000038">
    <property type="entry name" value="UDP-GlucuronosylTransferase"/>
    <property type="match status" value="1"/>
</dbReference>
<keyword evidence="9" id="KW-0472">Membrane</keyword>
<evidence type="ECO:0000256" key="3">
    <source>
        <dbReference type="ARBA" id="ARBA00012544"/>
    </source>
</evidence>
<dbReference type="CDD" id="cd03784">
    <property type="entry name" value="GT1_Gtf-like"/>
    <property type="match status" value="1"/>
</dbReference>
<comment type="catalytic activity">
    <reaction evidence="10">
        <text>glucuronate acceptor + UDP-alpha-D-glucuronate = acceptor beta-D-glucuronoside + UDP + H(+)</text>
        <dbReference type="Rhea" id="RHEA:21032"/>
        <dbReference type="ChEBI" id="CHEBI:15378"/>
        <dbReference type="ChEBI" id="CHEBI:58052"/>
        <dbReference type="ChEBI" id="CHEBI:58223"/>
        <dbReference type="ChEBI" id="CHEBI:132367"/>
        <dbReference type="ChEBI" id="CHEBI:132368"/>
        <dbReference type="EC" id="2.4.1.17"/>
    </reaction>
</comment>
<evidence type="ECO:0000313" key="12">
    <source>
        <dbReference type="Proteomes" id="UP000035682"/>
    </source>
</evidence>
<comment type="similarity">
    <text evidence="2">Belongs to the UDP-glycosyltransferase family.</text>
</comment>
<dbReference type="InterPro" id="IPR050271">
    <property type="entry name" value="UDP-glycosyltransferase"/>
</dbReference>
<evidence type="ECO:0000313" key="13">
    <source>
        <dbReference type="WBParaSite" id="SRAE_2000257500.1"/>
    </source>
</evidence>
<keyword evidence="6" id="KW-0812">Transmembrane</keyword>
<proteinExistence type="inferred from homology"/>
<comment type="subcellular location">
    <subcellularLocation>
        <location evidence="1">Membrane</location>
        <topology evidence="1">Single-pass membrane protein</topology>
    </subcellularLocation>
</comment>
<gene>
    <name evidence="11 13 14" type="ORF">SRAE_2000257500</name>
</gene>
<evidence type="ECO:0000256" key="7">
    <source>
        <dbReference type="ARBA" id="ARBA00022729"/>
    </source>
</evidence>
<reference evidence="11 12" key="1">
    <citation type="submission" date="2014-09" db="EMBL/GenBank/DDBJ databases">
        <authorList>
            <person name="Martin A.A."/>
        </authorList>
    </citation>
    <scope>NUCLEOTIDE SEQUENCE</scope>
    <source>
        <strain evidence="12">ED321</strain>
        <strain evidence="11">ED321 Heterogonic</strain>
    </source>
</reference>
<evidence type="ECO:0000256" key="10">
    <source>
        <dbReference type="ARBA" id="ARBA00047475"/>
    </source>
</evidence>
<dbReference type="Pfam" id="PF00201">
    <property type="entry name" value="UDPGT"/>
    <property type="match status" value="1"/>
</dbReference>
<dbReference type="OrthoDB" id="5835829at2759"/>
<name>A0A090MYW9_STRRB</name>
<dbReference type="InterPro" id="IPR002213">
    <property type="entry name" value="UDP_glucos_trans"/>
</dbReference>
<dbReference type="OMA" id="KKLDPYW"/>
<dbReference type="EMBL" id="LN609529">
    <property type="protein sequence ID" value="CEF67914.1"/>
    <property type="molecule type" value="Genomic_DNA"/>
</dbReference>
<dbReference type="CTD" id="36380279"/>
<keyword evidence="4" id="KW-0328">Glycosyltransferase</keyword>
<dbReference type="PANTHER" id="PTHR48043">
    <property type="entry name" value="EG:EG0003.4 PROTEIN-RELATED"/>
    <property type="match status" value="1"/>
</dbReference>
<dbReference type="RefSeq" id="XP_024507114.1">
    <property type="nucleotide sequence ID" value="XM_024653659.1"/>
</dbReference>
<dbReference type="Proteomes" id="UP000035682">
    <property type="component" value="Unplaced"/>
</dbReference>
<dbReference type="EC" id="2.4.1.17" evidence="3"/>
<dbReference type="GO" id="GO:0016020">
    <property type="term" value="C:membrane"/>
    <property type="evidence" value="ECO:0007669"/>
    <property type="project" value="UniProtKB-SubCell"/>
</dbReference>
<dbReference type="AlphaFoldDB" id="A0A090MYW9"/>
<evidence type="ECO:0000313" key="11">
    <source>
        <dbReference type="EMBL" id="CEF67914.1"/>
    </source>
</evidence>
<keyword evidence="5 11" id="KW-0808">Transferase</keyword>
<evidence type="ECO:0000256" key="9">
    <source>
        <dbReference type="ARBA" id="ARBA00023136"/>
    </source>
</evidence>
<evidence type="ECO:0000256" key="4">
    <source>
        <dbReference type="ARBA" id="ARBA00022676"/>
    </source>
</evidence>
<dbReference type="GeneID" id="36380279"/>
<keyword evidence="12" id="KW-1185">Reference proteome</keyword>
<dbReference type="STRING" id="34506.A0A090MYW9"/>
<keyword evidence="8" id="KW-1133">Transmembrane helix</keyword>
<evidence type="ECO:0000256" key="6">
    <source>
        <dbReference type="ARBA" id="ARBA00022692"/>
    </source>
</evidence>
<dbReference type="GO" id="GO:0015020">
    <property type="term" value="F:glucuronosyltransferase activity"/>
    <property type="evidence" value="ECO:0007669"/>
    <property type="project" value="UniProtKB-EC"/>
</dbReference>
<organism evidence="11">
    <name type="scientific">Strongyloides ratti</name>
    <name type="common">Parasitic roundworm</name>
    <dbReference type="NCBI Taxonomy" id="34506"/>
    <lineage>
        <taxon>Eukaryota</taxon>
        <taxon>Metazoa</taxon>
        <taxon>Ecdysozoa</taxon>
        <taxon>Nematoda</taxon>
        <taxon>Chromadorea</taxon>
        <taxon>Rhabditida</taxon>
        <taxon>Tylenchina</taxon>
        <taxon>Panagrolaimomorpha</taxon>
        <taxon>Strongyloidoidea</taxon>
        <taxon>Strongyloididae</taxon>
        <taxon>Strongyloides</taxon>
    </lineage>
</organism>
<dbReference type="PANTHER" id="PTHR48043:SF22">
    <property type="entry name" value="GLUCURONOSYLTRANSFERASE"/>
    <property type="match status" value="1"/>
</dbReference>
<evidence type="ECO:0000256" key="8">
    <source>
        <dbReference type="ARBA" id="ARBA00022989"/>
    </source>
</evidence>
<evidence type="ECO:0000256" key="5">
    <source>
        <dbReference type="ARBA" id="ARBA00022679"/>
    </source>
</evidence>
<dbReference type="Gene3D" id="3.40.50.2000">
    <property type="entry name" value="Glycogen Phosphorylase B"/>
    <property type="match status" value="1"/>
</dbReference>
<sequence>MKIDKRGTVREPCLHIIAKLSSSLLYNNSYLNDNNTNKARKLLFYVPTLSFSHVAFNQKIAKLLADNGLDVTILLPDIDPFVKVDFLNSTTRRRINIGLNNGMLPNTLWKNPGPFEDSSLLNPKILYKLIKASSILTYGCYNLINNKKLIQSLANEKFEVGFVEQYDSCGLGLFKALGIKNIHWLSATNIYRLQPETVGVNYPLSYVSELFSPFGDIMNFSERIINLLTAIVTESVHTYFSKTKITDIFKLEYPQSMHQIDNVWNIGQSSQSIIANNLPILDFSTPTSNMIHNVAGITVEKPTSELGENFQKIANFKPFFFLVTFGSIAKTSDMPLLMKNSLFKAFKKFSNITFIVKYEDQKKEIVRYSNNVFLVKWLPQVALMEHKNYKGIITHGGWSSMIETLINGKPMILMPLFADHGKNSKIIEQKKLGILVDKMNINSNTFSNSLTELIENPKYEFNCKRFNIYNIYIYISLYKLNKQIYWLKNMH</sequence>
<dbReference type="SUPFAM" id="SSF53756">
    <property type="entry name" value="UDP-Glycosyltransferase/glycogen phosphorylase"/>
    <property type="match status" value="1"/>
</dbReference>
<dbReference type="WormBase" id="SRAE_2000257500">
    <property type="protein sequence ID" value="SRP02434"/>
    <property type="gene ID" value="WBGene00262786"/>
</dbReference>
<keyword evidence="7" id="KW-0732">Signal</keyword>
<dbReference type="WBParaSite" id="SRAE_2000257500.1">
    <property type="protein sequence ID" value="SRAE_2000257500.1"/>
    <property type="gene ID" value="WBGene00262786"/>
</dbReference>
<evidence type="ECO:0000256" key="2">
    <source>
        <dbReference type="ARBA" id="ARBA00009995"/>
    </source>
</evidence>
<evidence type="ECO:0000256" key="1">
    <source>
        <dbReference type="ARBA" id="ARBA00004167"/>
    </source>
</evidence>
<evidence type="ECO:0000313" key="14">
    <source>
        <dbReference type="WormBase" id="SRAE_2000257500"/>
    </source>
</evidence>
<protein>
    <recommendedName>
        <fullName evidence="3">glucuronosyltransferase</fullName>
        <ecNumber evidence="3">2.4.1.17</ecNumber>
    </recommendedName>
</protein>
<reference evidence="13" key="2">
    <citation type="submission" date="2020-12" db="UniProtKB">
        <authorList>
            <consortium name="WormBaseParasite"/>
        </authorList>
    </citation>
    <scope>IDENTIFICATION</scope>
</reference>